<sequence length="204" mass="22442">MAGAFINYRTGDGHDKAALLNERLCAVFGKEQVFLDSTGLPAGRLFPPELKRRLRESSVLLVLIGRNWLDVRDANGLRRIDDPDDYVRYEIRKSIKRQKVVLPVLLDGAPLPSPVDLPGDIVDLPSFQYRHLRTREEAKDLEEIVRVLRPHILERGGSSNAAVTTNNSYAPNGAAASGSNASAVYNNHNAPGSRADRFDAGGNE</sequence>
<feature type="domain" description="TIR" evidence="2">
    <location>
        <begin position="1"/>
        <end position="152"/>
    </location>
</feature>
<dbReference type="EMBL" id="FMHZ01000002">
    <property type="protein sequence ID" value="SCL49078.1"/>
    <property type="molecule type" value="Genomic_DNA"/>
</dbReference>
<dbReference type="Proteomes" id="UP000199001">
    <property type="component" value="Unassembled WGS sequence"/>
</dbReference>
<feature type="compositionally biased region" description="Basic and acidic residues" evidence="1">
    <location>
        <begin position="194"/>
        <end position="204"/>
    </location>
</feature>
<protein>
    <submittedName>
        <fullName evidence="3">TIR domain-containing protein</fullName>
    </submittedName>
</protein>
<dbReference type="PROSITE" id="PS50104">
    <property type="entry name" value="TIR"/>
    <property type="match status" value="1"/>
</dbReference>
<evidence type="ECO:0000313" key="4">
    <source>
        <dbReference type="Proteomes" id="UP000199001"/>
    </source>
</evidence>
<dbReference type="InterPro" id="IPR035897">
    <property type="entry name" value="Toll_tir_struct_dom_sf"/>
</dbReference>
<dbReference type="STRING" id="47855.GA0070606_1412"/>
<reference evidence="4" key="1">
    <citation type="submission" date="2016-06" db="EMBL/GenBank/DDBJ databases">
        <authorList>
            <person name="Varghese N."/>
            <person name="Submissions Spin"/>
        </authorList>
    </citation>
    <scope>NUCLEOTIDE SEQUENCE [LARGE SCALE GENOMIC DNA]</scope>
    <source>
        <strain evidence="4">DSM 43903</strain>
    </source>
</reference>
<dbReference type="Gene3D" id="3.40.50.10140">
    <property type="entry name" value="Toll/interleukin-1 receptor homology (TIR) domain"/>
    <property type="match status" value="1"/>
</dbReference>
<keyword evidence="4" id="KW-1185">Reference proteome</keyword>
<name>A0A1C6U587_9ACTN</name>
<dbReference type="GO" id="GO:0007165">
    <property type="term" value="P:signal transduction"/>
    <property type="evidence" value="ECO:0007669"/>
    <property type="project" value="InterPro"/>
</dbReference>
<organism evidence="3 4">
    <name type="scientific">Micromonospora citrea</name>
    <dbReference type="NCBI Taxonomy" id="47855"/>
    <lineage>
        <taxon>Bacteria</taxon>
        <taxon>Bacillati</taxon>
        <taxon>Actinomycetota</taxon>
        <taxon>Actinomycetes</taxon>
        <taxon>Micromonosporales</taxon>
        <taxon>Micromonosporaceae</taxon>
        <taxon>Micromonospora</taxon>
    </lineage>
</organism>
<feature type="region of interest" description="Disordered" evidence="1">
    <location>
        <begin position="174"/>
        <end position="204"/>
    </location>
</feature>
<dbReference type="AlphaFoldDB" id="A0A1C6U587"/>
<feature type="compositionally biased region" description="Low complexity" evidence="1">
    <location>
        <begin position="174"/>
        <end position="187"/>
    </location>
</feature>
<evidence type="ECO:0000313" key="3">
    <source>
        <dbReference type="EMBL" id="SCL49078.1"/>
    </source>
</evidence>
<dbReference type="Pfam" id="PF13676">
    <property type="entry name" value="TIR_2"/>
    <property type="match status" value="1"/>
</dbReference>
<evidence type="ECO:0000256" key="1">
    <source>
        <dbReference type="SAM" id="MobiDB-lite"/>
    </source>
</evidence>
<gene>
    <name evidence="3" type="ORF">GA0070606_1412</name>
</gene>
<dbReference type="SUPFAM" id="SSF52200">
    <property type="entry name" value="Toll/Interleukin receptor TIR domain"/>
    <property type="match status" value="1"/>
</dbReference>
<dbReference type="InterPro" id="IPR000157">
    <property type="entry name" value="TIR_dom"/>
</dbReference>
<evidence type="ECO:0000259" key="2">
    <source>
        <dbReference type="PROSITE" id="PS50104"/>
    </source>
</evidence>
<dbReference type="RefSeq" id="WP_176737260.1">
    <property type="nucleotide sequence ID" value="NZ_FMHZ01000002.1"/>
</dbReference>
<accession>A0A1C6U587</accession>
<proteinExistence type="predicted"/>